<dbReference type="Gene3D" id="1.10.1220.10">
    <property type="entry name" value="Met repressor-like"/>
    <property type="match status" value="1"/>
</dbReference>
<organism evidence="1">
    <name type="scientific">Edwardsiella tarda</name>
    <dbReference type="NCBI Taxonomy" id="636"/>
    <lineage>
        <taxon>Bacteria</taxon>
        <taxon>Pseudomonadati</taxon>
        <taxon>Pseudomonadota</taxon>
        <taxon>Gammaproteobacteria</taxon>
        <taxon>Enterobacterales</taxon>
        <taxon>Hafniaceae</taxon>
        <taxon>Edwardsiella</taxon>
    </lineage>
</organism>
<name>A0A2S1PML2_EDWTA</name>
<dbReference type="Pfam" id="PF04221">
    <property type="entry name" value="RelB"/>
    <property type="match status" value="1"/>
</dbReference>
<dbReference type="InterPro" id="IPR007337">
    <property type="entry name" value="RelB/DinJ"/>
</dbReference>
<geneLocation type="plasmid" evidence="1">
    <name>p9.3_2</name>
</geneLocation>
<accession>A0A2S1PML2</accession>
<dbReference type="AlphaFoldDB" id="A0A2S1PML2"/>
<dbReference type="EMBL" id="MG228258">
    <property type="protein sequence ID" value="AWH59683.1"/>
    <property type="molecule type" value="Genomic_DNA"/>
</dbReference>
<evidence type="ECO:0008006" key="2">
    <source>
        <dbReference type="Google" id="ProtNLM"/>
    </source>
</evidence>
<sequence>METRIQFRIEKETKKLAMQALERKGISLSDALRKFINKLAAGEKTMTKEDTWLKEQIEDTFKNIESGDVRYYSEDEANKSMQDFIDSMEKSHSDAA</sequence>
<proteinExistence type="predicted"/>
<dbReference type="GO" id="GO:0043565">
    <property type="term" value="F:sequence-specific DNA binding"/>
    <property type="evidence" value="ECO:0007669"/>
    <property type="project" value="UniProtKB-ARBA"/>
</dbReference>
<dbReference type="InterPro" id="IPR013321">
    <property type="entry name" value="Arc_rbn_hlx_hlx"/>
</dbReference>
<reference evidence="1" key="1">
    <citation type="journal article" date="2017" name="J. Clin. Microbiol.">
        <title>Comparative phenotypic and genotypic analysis of Edwardsiella spp. isolates from different hosts and geographic origins, with an emphasis on isolates formerly classified as E. tarda and an evaluation of diagnostic methods.</title>
        <authorList>
            <person name="Reichley S.R."/>
            <person name="Ware C."/>
            <person name="Steadman J."/>
            <person name="Gaunt P.S."/>
            <person name="Garcia J.C."/>
            <person name="LaFrentz B.R."/>
            <person name="Thachil A."/>
            <person name="Waldbieser G.C."/>
            <person name="Stine C.B."/>
            <person name="Bujan N."/>
            <person name="Arias C.R."/>
            <person name="Loch T."/>
            <person name="Welch T.J."/>
            <person name="Cipriano R.C."/>
            <person name="Greenway T.E."/>
            <person name="Khoo L.H."/>
            <person name="Wise D.J."/>
            <person name="Lawrence M.L."/>
            <person name="Griffin M.J."/>
        </authorList>
    </citation>
    <scope>NUCLEOTIDE SEQUENCE</scope>
    <source>
        <strain evidence="1">9.3</strain>
        <plasmid evidence="1">p9.3_2</plasmid>
    </source>
</reference>
<dbReference type="GO" id="GO:0006355">
    <property type="term" value="P:regulation of DNA-templated transcription"/>
    <property type="evidence" value="ECO:0007669"/>
    <property type="project" value="InterPro"/>
</dbReference>
<keyword evidence="1" id="KW-0614">Plasmid</keyword>
<protein>
    <recommendedName>
        <fullName evidence="2">Damage-inducible protein J</fullName>
    </recommendedName>
</protein>
<evidence type="ECO:0000313" key="1">
    <source>
        <dbReference type="EMBL" id="AWH59683.1"/>
    </source>
</evidence>
<dbReference type="RefSeq" id="WP_414019860.1">
    <property type="nucleotide sequence ID" value="NZ_JBGUAR010000116.1"/>
</dbReference>